<dbReference type="PROSITE" id="PS01124">
    <property type="entry name" value="HTH_ARAC_FAMILY_2"/>
    <property type="match status" value="1"/>
</dbReference>
<sequence>MRGGGLVERFIGRELSDNRTHDRFIVFRTAERDRLRALVLNMLREHYGGGEYAQDMLHHYVPLLFLELMRVRGEDVQYDPEQAAADGELAGSLAYLREHYRDCTLGELAARFGYSPDYLGRLLKRDTGCTFGELAQTYRLNRAAELLRTTALDTAAIAQQCGYESHGFFFRKFKLRFGMTPSAYRRPQP</sequence>
<keyword evidence="3" id="KW-0804">Transcription</keyword>
<dbReference type="SUPFAM" id="SSF46689">
    <property type="entry name" value="Homeodomain-like"/>
    <property type="match status" value="1"/>
</dbReference>
<evidence type="ECO:0000259" key="4">
    <source>
        <dbReference type="PROSITE" id="PS01124"/>
    </source>
</evidence>
<dbReference type="PANTHER" id="PTHR43280">
    <property type="entry name" value="ARAC-FAMILY TRANSCRIPTIONAL REGULATOR"/>
    <property type="match status" value="1"/>
</dbReference>
<proteinExistence type="predicted"/>
<keyword evidence="1" id="KW-0805">Transcription regulation</keyword>
<accession>A0A9X4KGG5</accession>
<evidence type="ECO:0000256" key="3">
    <source>
        <dbReference type="ARBA" id="ARBA00023163"/>
    </source>
</evidence>
<dbReference type="AlphaFoldDB" id="A0A9X4KGG5"/>
<dbReference type="RefSeq" id="WP_277564872.1">
    <property type="nucleotide sequence ID" value="NZ_JAPDHZ010000002.1"/>
</dbReference>
<dbReference type="Pfam" id="PF12833">
    <property type="entry name" value="HTH_18"/>
    <property type="match status" value="1"/>
</dbReference>
<dbReference type="GO" id="GO:0003700">
    <property type="term" value="F:DNA-binding transcription factor activity"/>
    <property type="evidence" value="ECO:0007669"/>
    <property type="project" value="InterPro"/>
</dbReference>
<dbReference type="InterPro" id="IPR020449">
    <property type="entry name" value="Tscrpt_reg_AraC-type_HTH"/>
</dbReference>
<dbReference type="GO" id="GO:0043565">
    <property type="term" value="F:sequence-specific DNA binding"/>
    <property type="evidence" value="ECO:0007669"/>
    <property type="project" value="InterPro"/>
</dbReference>
<reference evidence="5 6" key="1">
    <citation type="submission" date="2022-10" db="EMBL/GenBank/DDBJ databases">
        <title>Comparative genomic analysis of Cohnella hashimotonis sp. nov., isolated from the International Space Station.</title>
        <authorList>
            <person name="Simpson A."/>
            <person name="Venkateswaran K."/>
        </authorList>
    </citation>
    <scope>NUCLEOTIDE SEQUENCE [LARGE SCALE GENOMIC DNA]</scope>
    <source>
        <strain evidence="5 6">DSM 18997</strain>
    </source>
</reference>
<dbReference type="SMART" id="SM00342">
    <property type="entry name" value="HTH_ARAC"/>
    <property type="match status" value="1"/>
</dbReference>
<protein>
    <submittedName>
        <fullName evidence="5">Helix-turn-helix transcriptional regulator</fullName>
    </submittedName>
</protein>
<keyword evidence="6" id="KW-1185">Reference proteome</keyword>
<dbReference type="PRINTS" id="PR00032">
    <property type="entry name" value="HTHARAC"/>
</dbReference>
<name>A0A9X4KGG5_9BACL</name>
<gene>
    <name evidence="5" type="ORF">OMP38_09600</name>
</gene>
<organism evidence="5 6">
    <name type="scientific">Cohnella ginsengisoli</name>
    <dbReference type="NCBI Taxonomy" id="425004"/>
    <lineage>
        <taxon>Bacteria</taxon>
        <taxon>Bacillati</taxon>
        <taxon>Bacillota</taxon>
        <taxon>Bacilli</taxon>
        <taxon>Bacillales</taxon>
        <taxon>Paenibacillaceae</taxon>
        <taxon>Cohnella</taxon>
    </lineage>
</organism>
<evidence type="ECO:0000313" key="6">
    <source>
        <dbReference type="Proteomes" id="UP001153387"/>
    </source>
</evidence>
<dbReference type="PANTHER" id="PTHR43280:SF2">
    <property type="entry name" value="HTH-TYPE TRANSCRIPTIONAL REGULATOR EXSA"/>
    <property type="match status" value="1"/>
</dbReference>
<feature type="domain" description="HTH araC/xylS-type" evidence="4">
    <location>
        <begin position="90"/>
        <end position="187"/>
    </location>
</feature>
<dbReference type="EMBL" id="JAPDHZ010000002">
    <property type="protein sequence ID" value="MDG0791094.1"/>
    <property type="molecule type" value="Genomic_DNA"/>
</dbReference>
<evidence type="ECO:0000313" key="5">
    <source>
        <dbReference type="EMBL" id="MDG0791094.1"/>
    </source>
</evidence>
<dbReference type="InterPro" id="IPR018060">
    <property type="entry name" value="HTH_AraC"/>
</dbReference>
<evidence type="ECO:0000256" key="1">
    <source>
        <dbReference type="ARBA" id="ARBA00023015"/>
    </source>
</evidence>
<comment type="caution">
    <text evidence="5">The sequence shown here is derived from an EMBL/GenBank/DDBJ whole genome shotgun (WGS) entry which is preliminary data.</text>
</comment>
<dbReference type="InterPro" id="IPR009057">
    <property type="entry name" value="Homeodomain-like_sf"/>
</dbReference>
<dbReference type="Proteomes" id="UP001153387">
    <property type="component" value="Unassembled WGS sequence"/>
</dbReference>
<dbReference type="Gene3D" id="1.10.10.60">
    <property type="entry name" value="Homeodomain-like"/>
    <property type="match status" value="2"/>
</dbReference>
<evidence type="ECO:0000256" key="2">
    <source>
        <dbReference type="ARBA" id="ARBA00023125"/>
    </source>
</evidence>
<keyword evidence="2" id="KW-0238">DNA-binding</keyword>